<accession>A0A198ALH7</accession>
<dbReference type="InterPro" id="IPR003856">
    <property type="entry name" value="LPS_length_determ_N"/>
</dbReference>
<dbReference type="GO" id="GO:0005886">
    <property type="term" value="C:plasma membrane"/>
    <property type="evidence" value="ECO:0007669"/>
    <property type="project" value="UniProtKB-SubCell"/>
</dbReference>
<protein>
    <submittedName>
        <fullName evidence="9">Lipopolysaccharide biosynthesis protein</fullName>
    </submittedName>
</protein>
<dbReference type="OrthoDB" id="2360475at2"/>
<evidence type="ECO:0000256" key="2">
    <source>
        <dbReference type="ARBA" id="ARBA00006683"/>
    </source>
</evidence>
<keyword evidence="6 7" id="KW-0472">Membrane</keyword>
<comment type="similarity">
    <text evidence="2">Belongs to the CpsC/CapA family.</text>
</comment>
<evidence type="ECO:0000313" key="10">
    <source>
        <dbReference type="Proteomes" id="UP000078454"/>
    </source>
</evidence>
<dbReference type="PANTHER" id="PTHR32309">
    <property type="entry name" value="TYROSINE-PROTEIN KINASE"/>
    <property type="match status" value="1"/>
</dbReference>
<evidence type="ECO:0000259" key="8">
    <source>
        <dbReference type="Pfam" id="PF02706"/>
    </source>
</evidence>
<dbReference type="EMBL" id="LYPB01000047">
    <property type="protein sequence ID" value="OAS21876.1"/>
    <property type="molecule type" value="Genomic_DNA"/>
</dbReference>
<keyword evidence="10" id="KW-1185">Reference proteome</keyword>
<dbReference type="AlphaFoldDB" id="A0A198ALH7"/>
<organism evidence="9 10">
    <name type="scientific">Paenibacillus oryzisoli</name>
    <dbReference type="NCBI Taxonomy" id="1850517"/>
    <lineage>
        <taxon>Bacteria</taxon>
        <taxon>Bacillati</taxon>
        <taxon>Bacillota</taxon>
        <taxon>Bacilli</taxon>
        <taxon>Bacillales</taxon>
        <taxon>Paenibacillaceae</taxon>
        <taxon>Paenibacillus</taxon>
    </lineage>
</organism>
<keyword evidence="5 7" id="KW-1133">Transmembrane helix</keyword>
<sequence length="252" mass="28425">MELDLKDYLKIIKKRVWMILSIVVLATVATGIISYFFMQPIYQASTKLIVNKSNDQIGVSQVDINTVNLNIRLIDTYKEIIRTPRIMDKVVAEYPHLKMTAEQLVKTVKVSSVNNTQVMTLIVEDPSYARAASIANAVSIVFQDEIPKIMKVDNISLLNEAKDIENPVPVKPNKKLNVAIAFVVSLMIALGIAFLLEHFNDQLTTEEEVEQFLGLPTLAMITKMKPEDFQNHHSKQMNEQVVGGRSDVKLNQ</sequence>
<reference evidence="9 10" key="1">
    <citation type="submission" date="2016-05" db="EMBL/GenBank/DDBJ databases">
        <title>Paenibacillus sp. 1ZS3-15 nov., isolated from the rhizosphere soil.</title>
        <authorList>
            <person name="Zhang X.X."/>
            <person name="Zhang J."/>
        </authorList>
    </citation>
    <scope>NUCLEOTIDE SEQUENCE [LARGE SCALE GENOMIC DNA]</scope>
    <source>
        <strain evidence="9 10">1ZS3-15</strain>
    </source>
</reference>
<feature type="transmembrane region" description="Helical" evidence="7">
    <location>
        <begin position="16"/>
        <end position="38"/>
    </location>
</feature>
<dbReference type="Proteomes" id="UP000078454">
    <property type="component" value="Unassembled WGS sequence"/>
</dbReference>
<evidence type="ECO:0000256" key="3">
    <source>
        <dbReference type="ARBA" id="ARBA00022475"/>
    </source>
</evidence>
<dbReference type="Pfam" id="PF02706">
    <property type="entry name" value="Wzz"/>
    <property type="match status" value="1"/>
</dbReference>
<feature type="domain" description="Polysaccharide chain length determinant N-terminal" evidence="8">
    <location>
        <begin position="2"/>
        <end position="93"/>
    </location>
</feature>
<gene>
    <name evidence="9" type="ORF">A8708_07015</name>
</gene>
<evidence type="ECO:0000313" key="9">
    <source>
        <dbReference type="EMBL" id="OAS21876.1"/>
    </source>
</evidence>
<comment type="subcellular location">
    <subcellularLocation>
        <location evidence="1">Cell membrane</location>
        <topology evidence="1">Multi-pass membrane protein</topology>
    </subcellularLocation>
</comment>
<evidence type="ECO:0000256" key="4">
    <source>
        <dbReference type="ARBA" id="ARBA00022692"/>
    </source>
</evidence>
<dbReference type="RefSeq" id="WP_068662340.1">
    <property type="nucleotide sequence ID" value="NZ_LYPB01000047.1"/>
</dbReference>
<keyword evidence="4 7" id="KW-0812">Transmembrane</keyword>
<proteinExistence type="inferred from homology"/>
<dbReference type="InterPro" id="IPR050445">
    <property type="entry name" value="Bact_polysacc_biosynth/exp"/>
</dbReference>
<keyword evidence="3" id="KW-1003">Cell membrane</keyword>
<evidence type="ECO:0000256" key="1">
    <source>
        <dbReference type="ARBA" id="ARBA00004651"/>
    </source>
</evidence>
<dbReference type="STRING" id="1850517.A8708_07015"/>
<evidence type="ECO:0000256" key="6">
    <source>
        <dbReference type="ARBA" id="ARBA00023136"/>
    </source>
</evidence>
<dbReference type="GO" id="GO:0004713">
    <property type="term" value="F:protein tyrosine kinase activity"/>
    <property type="evidence" value="ECO:0007669"/>
    <property type="project" value="TreeGrafter"/>
</dbReference>
<evidence type="ECO:0000256" key="7">
    <source>
        <dbReference type="SAM" id="Phobius"/>
    </source>
</evidence>
<dbReference type="PANTHER" id="PTHR32309:SF13">
    <property type="entry name" value="FERRIC ENTEROBACTIN TRANSPORT PROTEIN FEPE"/>
    <property type="match status" value="1"/>
</dbReference>
<evidence type="ECO:0000256" key="5">
    <source>
        <dbReference type="ARBA" id="ARBA00022989"/>
    </source>
</evidence>
<name>A0A198ALH7_9BACL</name>
<feature type="transmembrane region" description="Helical" evidence="7">
    <location>
        <begin position="176"/>
        <end position="196"/>
    </location>
</feature>
<comment type="caution">
    <text evidence="9">The sequence shown here is derived from an EMBL/GenBank/DDBJ whole genome shotgun (WGS) entry which is preliminary data.</text>
</comment>